<proteinExistence type="predicted"/>
<sequence length="132" mass="14765">MNAWGGDESIIAAAEAFDILIYVHTPQGAVTKESMFDNIRLFPINESKVREQKNFCKVTANENTEDNSQKSNAMSLDDCSFAEEQQSENDEKIMEQGNSSDSVEEKYNDTKAMKNLAKTQNKRIVNNFAGGD</sequence>
<gene>
    <name evidence="2" type="ORF">EZS28_005325</name>
</gene>
<evidence type="ECO:0000313" key="3">
    <source>
        <dbReference type="Proteomes" id="UP000324800"/>
    </source>
</evidence>
<feature type="region of interest" description="Disordered" evidence="1">
    <location>
        <begin position="60"/>
        <end position="105"/>
    </location>
</feature>
<comment type="caution">
    <text evidence="2">The sequence shown here is derived from an EMBL/GenBank/DDBJ whole genome shotgun (WGS) entry which is preliminary data.</text>
</comment>
<dbReference type="AlphaFoldDB" id="A0A5J4WW28"/>
<accession>A0A5J4WW28</accession>
<protein>
    <submittedName>
        <fullName evidence="2">Uncharacterized protein</fullName>
    </submittedName>
</protein>
<organism evidence="2 3">
    <name type="scientific">Streblomastix strix</name>
    <dbReference type="NCBI Taxonomy" id="222440"/>
    <lineage>
        <taxon>Eukaryota</taxon>
        <taxon>Metamonada</taxon>
        <taxon>Preaxostyla</taxon>
        <taxon>Oxymonadida</taxon>
        <taxon>Streblomastigidae</taxon>
        <taxon>Streblomastix</taxon>
    </lineage>
</organism>
<evidence type="ECO:0000256" key="1">
    <source>
        <dbReference type="SAM" id="MobiDB-lite"/>
    </source>
</evidence>
<name>A0A5J4WW28_9EUKA</name>
<evidence type="ECO:0000313" key="2">
    <source>
        <dbReference type="EMBL" id="KAA6399150.1"/>
    </source>
</evidence>
<dbReference type="Proteomes" id="UP000324800">
    <property type="component" value="Unassembled WGS sequence"/>
</dbReference>
<dbReference type="EMBL" id="SNRW01000811">
    <property type="protein sequence ID" value="KAA6399150.1"/>
    <property type="molecule type" value="Genomic_DNA"/>
</dbReference>
<reference evidence="2 3" key="1">
    <citation type="submission" date="2019-03" db="EMBL/GenBank/DDBJ databases">
        <title>Single cell metagenomics reveals metabolic interactions within the superorganism composed of flagellate Streblomastix strix and complex community of Bacteroidetes bacteria on its surface.</title>
        <authorList>
            <person name="Treitli S.C."/>
            <person name="Kolisko M."/>
            <person name="Husnik F."/>
            <person name="Keeling P."/>
            <person name="Hampl V."/>
        </authorList>
    </citation>
    <scope>NUCLEOTIDE SEQUENCE [LARGE SCALE GENOMIC DNA]</scope>
    <source>
        <strain evidence="2">ST1C</strain>
    </source>
</reference>